<dbReference type="AlphaFoldDB" id="A0A553I9K9"/>
<keyword evidence="5 10" id="KW-0812">Transmembrane</keyword>
<dbReference type="OrthoDB" id="1699231at2759"/>
<gene>
    <name evidence="13" type="ORF">FHL15_002196</name>
</gene>
<keyword evidence="9 10" id="KW-0472">Membrane</keyword>
<protein>
    <recommendedName>
        <fullName evidence="10">Vacuolar calcium ion transporter</fullName>
    </recommendedName>
</protein>
<feature type="transmembrane region" description="Helical" evidence="10">
    <location>
        <begin position="303"/>
        <end position="327"/>
    </location>
</feature>
<organism evidence="13 14">
    <name type="scientific">Xylaria flabelliformis</name>
    <dbReference type="NCBI Taxonomy" id="2512241"/>
    <lineage>
        <taxon>Eukaryota</taxon>
        <taxon>Fungi</taxon>
        <taxon>Dikarya</taxon>
        <taxon>Ascomycota</taxon>
        <taxon>Pezizomycotina</taxon>
        <taxon>Sordariomycetes</taxon>
        <taxon>Xylariomycetidae</taxon>
        <taxon>Xylariales</taxon>
        <taxon>Xylariaceae</taxon>
        <taxon>Xylaria</taxon>
    </lineage>
</organism>
<dbReference type="NCBIfam" id="TIGR00378">
    <property type="entry name" value="cax"/>
    <property type="match status" value="1"/>
</dbReference>
<evidence type="ECO:0000256" key="10">
    <source>
        <dbReference type="RuleBase" id="RU365028"/>
    </source>
</evidence>
<dbReference type="InterPro" id="IPR044880">
    <property type="entry name" value="NCX_ion-bd_dom_sf"/>
</dbReference>
<evidence type="ECO:0000259" key="12">
    <source>
        <dbReference type="Pfam" id="PF01699"/>
    </source>
</evidence>
<evidence type="ECO:0000256" key="4">
    <source>
        <dbReference type="ARBA" id="ARBA00022568"/>
    </source>
</evidence>
<feature type="transmembrane region" description="Helical" evidence="10">
    <location>
        <begin position="140"/>
        <end position="164"/>
    </location>
</feature>
<feature type="transmembrane region" description="Helical" evidence="10">
    <location>
        <begin position="409"/>
        <end position="426"/>
    </location>
</feature>
<dbReference type="InterPro" id="IPR004713">
    <property type="entry name" value="CaH_exchang"/>
</dbReference>
<dbReference type="GO" id="GO:0006874">
    <property type="term" value="P:intracellular calcium ion homeostasis"/>
    <property type="evidence" value="ECO:0007669"/>
    <property type="project" value="TreeGrafter"/>
</dbReference>
<dbReference type="Pfam" id="PF01699">
    <property type="entry name" value="Na_Ca_ex"/>
    <property type="match status" value="2"/>
</dbReference>
<comment type="caution">
    <text evidence="10">Lacks conserved residue(s) required for the propagation of feature annotation.</text>
</comment>
<comment type="function">
    <text evidence="10">Has a role in promoting intracellular calcium ion sequestration via the exchange of calcium ions for hydrogen ions across the vacuolar membrane. Involved also in manganese ion homeostasis via its uptake into the vacuole.</text>
</comment>
<comment type="subcellular location">
    <subcellularLocation>
        <location evidence="1">Endomembrane system</location>
        <topology evidence="1">Multi-pass membrane protein</topology>
    </subcellularLocation>
    <subcellularLocation>
        <location evidence="10">Vacuole membrane</location>
    </subcellularLocation>
</comment>
<feature type="region of interest" description="Disordered" evidence="11">
    <location>
        <begin position="1"/>
        <end position="55"/>
    </location>
</feature>
<keyword evidence="14" id="KW-1185">Reference proteome</keyword>
<feature type="transmembrane region" description="Helical" evidence="10">
    <location>
        <begin position="208"/>
        <end position="230"/>
    </location>
</feature>
<reference evidence="14" key="1">
    <citation type="submission" date="2019-06" db="EMBL/GenBank/DDBJ databases">
        <title>Draft genome sequence of the griseofulvin-producing fungus Xylaria cubensis strain G536.</title>
        <authorList>
            <person name="Mead M.E."/>
            <person name="Raja H.A."/>
            <person name="Steenwyk J.L."/>
            <person name="Knowles S.L."/>
            <person name="Oberlies N.H."/>
            <person name="Rokas A."/>
        </authorList>
    </citation>
    <scope>NUCLEOTIDE SEQUENCE [LARGE SCALE GENOMIC DNA]</scope>
    <source>
        <strain evidence="14">G536</strain>
    </source>
</reference>
<proteinExistence type="inferred from homology"/>
<evidence type="ECO:0000256" key="6">
    <source>
        <dbReference type="ARBA" id="ARBA00022837"/>
    </source>
</evidence>
<dbReference type="GO" id="GO:0015369">
    <property type="term" value="F:calcium:proton antiporter activity"/>
    <property type="evidence" value="ECO:0007669"/>
    <property type="project" value="UniProtKB-UniRule"/>
</dbReference>
<evidence type="ECO:0000313" key="13">
    <source>
        <dbReference type="EMBL" id="TRX96890.1"/>
    </source>
</evidence>
<keyword evidence="6 10" id="KW-0106">Calcium</keyword>
<feature type="transmembrane region" description="Helical" evidence="10">
    <location>
        <begin position="433"/>
        <end position="453"/>
    </location>
</feature>
<evidence type="ECO:0000256" key="9">
    <source>
        <dbReference type="ARBA" id="ARBA00023136"/>
    </source>
</evidence>
<keyword evidence="7 10" id="KW-1133">Transmembrane helix</keyword>
<comment type="similarity">
    <text evidence="2 10">Belongs to the Ca(2+):cation antiporter (CaCA) (TC 2.A.19) family.</text>
</comment>
<feature type="transmembrane region" description="Helical" evidence="10">
    <location>
        <begin position="170"/>
        <end position="196"/>
    </location>
</feature>
<dbReference type="InterPro" id="IPR004798">
    <property type="entry name" value="CAX-like"/>
</dbReference>
<dbReference type="STRING" id="2512241.A0A553I9K9"/>
<dbReference type="PANTHER" id="PTHR31503:SF14">
    <property type="entry name" value="VACUOLAR CALCIUM ION TRANSPORTER"/>
    <property type="match status" value="1"/>
</dbReference>
<dbReference type="Gene3D" id="1.20.1420.30">
    <property type="entry name" value="NCX, central ion-binding region"/>
    <property type="match status" value="2"/>
</dbReference>
<dbReference type="InterPro" id="IPR004837">
    <property type="entry name" value="NaCa_Exmemb"/>
</dbReference>
<evidence type="ECO:0000256" key="5">
    <source>
        <dbReference type="ARBA" id="ARBA00022692"/>
    </source>
</evidence>
<feature type="domain" description="Sodium/calcium exchanger membrane region" evidence="12">
    <location>
        <begin position="108"/>
        <end position="273"/>
    </location>
</feature>
<evidence type="ECO:0000256" key="11">
    <source>
        <dbReference type="SAM" id="MobiDB-lite"/>
    </source>
</evidence>
<comment type="caution">
    <text evidence="13">The sequence shown here is derived from an EMBL/GenBank/DDBJ whole genome shotgun (WGS) entry which is preliminary data.</text>
</comment>
<sequence>MAAPGSGGDAAQEKHGRMSLQSSRDPALPHSRQDVVYDGNEAGSDRQGPGGLIRIKTAGESGRRGLHPLHFFKIIWTSSSSLSRAVNVLWPFVPAALAVYYTNTGPSTLRFSLAYIAMVPCANLIGFAGSELAKKMPHMLGVLTETTIGSIVEIILFLVLLLGTNNQNRFYIIRAAILGSILATMLLCLGLCFFAAGLRRETATFDSAISEVGTGLLLMAGLGLAIPTIFSRSISITEFNITQIDLDDRTTQLSRVVAVLLIIAYVVFVWFQMRTHHGIYDAIFEHDEHRDADKHKDAAKAKLTLTEAIVSLVISVALVTLIALALVHEIEPVVEESGISDPFMGLILVPLVEKAAEHLTAIDEAWDNQINFALSHCIGSTIQTAMLNAPLVVIIAWGRNLPLDLSFEIFEIAILILAIITVGNYLRDQKSDYLEGFLCIITYIAIAVAAFYFPTPPEAHGIVGGAEGTGVAEGGGHAERSLFM</sequence>
<keyword evidence="10" id="KW-0926">Vacuole</keyword>
<name>A0A553I9K9_9PEZI</name>
<accession>A0A553I9K9</accession>
<keyword evidence="3 10" id="KW-0813">Transport</keyword>
<keyword evidence="8 10" id="KW-0406">Ion transport</keyword>
<dbReference type="EMBL" id="VFLP01000008">
    <property type="protein sequence ID" value="TRX96890.1"/>
    <property type="molecule type" value="Genomic_DNA"/>
</dbReference>
<evidence type="ECO:0000256" key="1">
    <source>
        <dbReference type="ARBA" id="ARBA00004127"/>
    </source>
</evidence>
<evidence type="ECO:0000256" key="7">
    <source>
        <dbReference type="ARBA" id="ARBA00022989"/>
    </source>
</evidence>
<evidence type="ECO:0000256" key="2">
    <source>
        <dbReference type="ARBA" id="ARBA00008170"/>
    </source>
</evidence>
<dbReference type="PANTHER" id="PTHR31503">
    <property type="entry name" value="VACUOLAR CALCIUM ION TRANSPORTER"/>
    <property type="match status" value="1"/>
</dbReference>
<keyword evidence="4 10" id="KW-0109">Calcium transport</keyword>
<dbReference type="GO" id="GO:0000329">
    <property type="term" value="C:fungal-type vacuole membrane"/>
    <property type="evidence" value="ECO:0007669"/>
    <property type="project" value="TreeGrafter"/>
</dbReference>
<dbReference type="Proteomes" id="UP000319160">
    <property type="component" value="Unassembled WGS sequence"/>
</dbReference>
<evidence type="ECO:0000256" key="3">
    <source>
        <dbReference type="ARBA" id="ARBA00022448"/>
    </source>
</evidence>
<dbReference type="GO" id="GO:0012505">
    <property type="term" value="C:endomembrane system"/>
    <property type="evidence" value="ECO:0007669"/>
    <property type="project" value="UniProtKB-SubCell"/>
</dbReference>
<evidence type="ECO:0000313" key="14">
    <source>
        <dbReference type="Proteomes" id="UP000319160"/>
    </source>
</evidence>
<feature type="transmembrane region" description="Helical" evidence="10">
    <location>
        <begin position="113"/>
        <end position="133"/>
    </location>
</feature>
<keyword evidence="10" id="KW-0050">Antiport</keyword>
<evidence type="ECO:0000256" key="8">
    <source>
        <dbReference type="ARBA" id="ARBA00023065"/>
    </source>
</evidence>
<feature type="transmembrane region" description="Helical" evidence="10">
    <location>
        <begin position="253"/>
        <end position="271"/>
    </location>
</feature>
<feature type="domain" description="Sodium/calcium exchanger membrane region" evidence="12">
    <location>
        <begin position="308"/>
        <end position="451"/>
    </location>
</feature>